<evidence type="ECO:0000313" key="2">
    <source>
        <dbReference type="EMBL" id="ADI16975.1"/>
    </source>
</evidence>
<dbReference type="SUPFAM" id="SSF51004">
    <property type="entry name" value="C-terminal (heme d1) domain of cytochrome cd1-nitrite reductase"/>
    <property type="match status" value="1"/>
</dbReference>
<dbReference type="GO" id="GO:0005576">
    <property type="term" value="C:extracellular region"/>
    <property type="evidence" value="ECO:0007669"/>
    <property type="project" value="TreeGrafter"/>
</dbReference>
<proteinExistence type="predicted"/>
<name>E0XRD4_9SPHI</name>
<dbReference type="InterPro" id="IPR013211">
    <property type="entry name" value="LVIVD"/>
</dbReference>
<feature type="domain" description="Secretion system C-terminal sorting" evidence="1">
    <location>
        <begin position="381"/>
        <end position="442"/>
    </location>
</feature>
<dbReference type="InterPro" id="IPR011048">
    <property type="entry name" value="Haem_d1_sf"/>
</dbReference>
<protein>
    <recommendedName>
        <fullName evidence="1">Secretion system C-terminal sorting domain-containing protein</fullName>
    </recommendedName>
</protein>
<evidence type="ECO:0000259" key="1">
    <source>
        <dbReference type="Pfam" id="PF18962"/>
    </source>
</evidence>
<dbReference type="InterPro" id="IPR027589">
    <property type="entry name" value="Choice_anch_B"/>
</dbReference>
<organism evidence="2">
    <name type="scientific">uncultured Sphingobacteriales bacterium HF0010_19H17</name>
    <dbReference type="NCBI Taxonomy" id="710990"/>
    <lineage>
        <taxon>Bacteria</taxon>
        <taxon>Pseudomonadati</taxon>
        <taxon>Bacteroidota</taxon>
        <taxon>Sphingobacteriia</taxon>
        <taxon>Sphingobacteriales</taxon>
        <taxon>environmental samples</taxon>
    </lineage>
</organism>
<dbReference type="NCBIfam" id="TIGR04183">
    <property type="entry name" value="Por_Secre_tail"/>
    <property type="match status" value="1"/>
</dbReference>
<dbReference type="EMBL" id="GU474851">
    <property type="protein sequence ID" value="ADI16975.1"/>
    <property type="molecule type" value="Genomic_DNA"/>
</dbReference>
<dbReference type="Pfam" id="PF08309">
    <property type="entry name" value="LVIVD"/>
    <property type="match status" value="2"/>
</dbReference>
<dbReference type="Pfam" id="PF18962">
    <property type="entry name" value="Por_Secre_tail"/>
    <property type="match status" value="1"/>
</dbReference>
<accession>E0XRD4</accession>
<dbReference type="AlphaFoldDB" id="E0XRD4"/>
<dbReference type="InterPro" id="IPR026444">
    <property type="entry name" value="Secre_tail"/>
</dbReference>
<sequence length="454" mass="50807">MTMRKVLIVLLFLSYFSLFAQQSYNMSLLGKYTYNFEGYGVNDIWGYVDQEGNEYALVGLENGTSFVDVTNPANLIEKAYIPGPISTWRDLKTWGEYAYIVHDSYYADSELWPTGESQGLLIVNLKNIASGDISYSSFYFDGQFTNAHNIYIDENGCVYLFGGNYATGGAVMFDVSEDPENPKYLGVFDDYYLHDGMVRGDTLWGSAIYEGVVAAIDVSDKTAPVILGSTFTPGNFTHNSWVSDDGNYVFTTDEVTSGYIAVVDVSDVNNMSIIDQIQSWSPQDNVIPHNTHVKDNYLVTSYYCDGVTVVDASDPYNLQEVAYYDTSDSIGGTFSGAWGAYPWLPSNNILVTDRQEGLHILSVDNIDFSAENLNSFLDVQIYPNPSADEFRIDLENVSWHSISVVDMNGRRIENHINENRNTSILLGENWVPGTYLVDIEDAIGLRISYKLVKE</sequence>
<dbReference type="PANTHER" id="PTHR38787:SF3">
    <property type="entry name" value="REGULATORY P DOMAIN-CONTAINING PROTEIN"/>
    <property type="match status" value="1"/>
</dbReference>
<dbReference type="NCBIfam" id="TIGR04312">
    <property type="entry name" value="choice_anch_B"/>
    <property type="match status" value="1"/>
</dbReference>
<reference evidence="2" key="1">
    <citation type="journal article" date="2011" name="Environ. Microbiol.">
        <title>Time-series analyses of Monterey Bay coastal microbial picoplankton using a 'genome proxy' microarray.</title>
        <authorList>
            <person name="Rich V.I."/>
            <person name="Pham V.D."/>
            <person name="Eppley J."/>
            <person name="Shi Y."/>
            <person name="DeLong E.F."/>
        </authorList>
    </citation>
    <scope>NUCLEOTIDE SEQUENCE</scope>
</reference>
<dbReference type="PANTHER" id="PTHR38787">
    <property type="entry name" value="REGULATORY P DOMAIN-CONTAINING PROTEIN"/>
    <property type="match status" value="1"/>
</dbReference>